<dbReference type="PANTHER" id="PTHR47559:SF1">
    <property type="entry name" value="OS03G0844900 PROTEIN"/>
    <property type="match status" value="1"/>
</dbReference>
<dbReference type="PROSITE" id="PS50126">
    <property type="entry name" value="S1"/>
    <property type="match status" value="4"/>
</dbReference>
<dbReference type="SUPFAM" id="SSF50249">
    <property type="entry name" value="Nucleic acid-binding proteins"/>
    <property type="match status" value="4"/>
</dbReference>
<dbReference type="CDD" id="cd04465">
    <property type="entry name" value="S1_RPS1_repeat_ec2_hs2"/>
    <property type="match status" value="1"/>
</dbReference>
<keyword evidence="2" id="KW-0687">Ribonucleoprotein</keyword>
<evidence type="ECO:0000313" key="2">
    <source>
        <dbReference type="EMBL" id="PIY91023.1"/>
    </source>
</evidence>
<dbReference type="InterPro" id="IPR003029">
    <property type="entry name" value="S1_domain"/>
</dbReference>
<dbReference type="GO" id="GO:0005840">
    <property type="term" value="C:ribosome"/>
    <property type="evidence" value="ECO:0007669"/>
    <property type="project" value="UniProtKB-KW"/>
</dbReference>
<dbReference type="GO" id="GO:0003676">
    <property type="term" value="F:nucleic acid binding"/>
    <property type="evidence" value="ECO:0007669"/>
    <property type="project" value="InterPro"/>
</dbReference>
<dbReference type="InterPro" id="IPR035104">
    <property type="entry name" value="Ribosomal_protein_S1-like"/>
</dbReference>
<dbReference type="Proteomes" id="UP000230055">
    <property type="component" value="Unassembled WGS sequence"/>
</dbReference>
<dbReference type="Gene3D" id="2.40.50.140">
    <property type="entry name" value="Nucleic acid-binding proteins"/>
    <property type="match status" value="4"/>
</dbReference>
<feature type="domain" description="S1 motif" evidence="1">
    <location>
        <begin position="97"/>
        <end position="175"/>
    </location>
</feature>
<feature type="domain" description="S1 motif" evidence="1">
    <location>
        <begin position="192"/>
        <end position="264"/>
    </location>
</feature>
<feature type="domain" description="S1 motif" evidence="1">
    <location>
        <begin position="12"/>
        <end position="79"/>
    </location>
</feature>
<dbReference type="InterPro" id="IPR052757">
    <property type="entry name" value="Ribosomal_protein_S1"/>
</dbReference>
<dbReference type="PANTHER" id="PTHR47559">
    <property type="entry name" value="OS03G0844900 PROTEIN"/>
    <property type="match status" value="1"/>
</dbReference>
<evidence type="ECO:0000259" key="1">
    <source>
        <dbReference type="PROSITE" id="PS50126"/>
    </source>
</evidence>
<protein>
    <submittedName>
        <fullName evidence="2">30S ribosomal protein S1</fullName>
    </submittedName>
</protein>
<name>A0A2M7R904_9BACT</name>
<accession>A0A2M7R904</accession>
<dbReference type="SMART" id="SM00316">
    <property type="entry name" value="S1"/>
    <property type="match status" value="4"/>
</dbReference>
<dbReference type="EMBL" id="PFLX01000010">
    <property type="protein sequence ID" value="PIY91023.1"/>
    <property type="molecule type" value="Genomic_DNA"/>
</dbReference>
<proteinExistence type="predicted"/>
<keyword evidence="2" id="KW-0689">Ribosomal protein</keyword>
<gene>
    <name evidence="2" type="ORF">COY72_00390</name>
</gene>
<sequence length="350" mass="39269">MSNDLAKPPKIGEIIEGKIIGFGRSAVYLDLGFLGTGIIYGREFFEGKEILKKLKIGDKILTKIIDLENEEGYIELSIAQAGKDLAWQQLAQKKDEGEILKVKILDANKGGLLAEVSGISAFLPVSQLSSEHYPRIEGGDQEKISKELKKFVGQELEVKIFDLSPREEKLILSERAKETDKIKEILKSYKVGDVVEGEITAILGFGAFLKFPLPSESFALEGLIHISELDWKLIEDPMEVVRVGEKVKAKIIKIADDKVFLSLKALKPNPWEIFAKEHRKGEIISGEVVKLNPFGAFVKIEEKIQGLCHISEFGSLEKMEETLEIGKKYDFEILEIQPREHRLTLKLKPG</sequence>
<reference evidence="3" key="1">
    <citation type="submission" date="2017-09" db="EMBL/GenBank/DDBJ databases">
        <title>Depth-based differentiation of microbial function through sediment-hosted aquifers and enrichment of novel symbionts in the deep terrestrial subsurface.</title>
        <authorList>
            <person name="Probst A.J."/>
            <person name="Ladd B."/>
            <person name="Jarett J.K."/>
            <person name="Geller-Mcgrath D.E."/>
            <person name="Sieber C.M.K."/>
            <person name="Emerson J.B."/>
            <person name="Anantharaman K."/>
            <person name="Thomas B.C."/>
            <person name="Malmstrom R."/>
            <person name="Stieglmeier M."/>
            <person name="Klingl A."/>
            <person name="Woyke T."/>
            <person name="Ryan C.M."/>
            <person name="Banfield J.F."/>
        </authorList>
    </citation>
    <scope>NUCLEOTIDE SEQUENCE [LARGE SCALE GENOMIC DNA]</scope>
</reference>
<dbReference type="InterPro" id="IPR012340">
    <property type="entry name" value="NA-bd_OB-fold"/>
</dbReference>
<dbReference type="PRINTS" id="PR00681">
    <property type="entry name" value="RIBOSOMALS1"/>
</dbReference>
<comment type="caution">
    <text evidence="2">The sequence shown here is derived from an EMBL/GenBank/DDBJ whole genome shotgun (WGS) entry which is preliminary data.</text>
</comment>
<dbReference type="AlphaFoldDB" id="A0A2M7R904"/>
<feature type="domain" description="S1 motif" evidence="1">
    <location>
        <begin position="281"/>
        <end position="348"/>
    </location>
</feature>
<dbReference type="Pfam" id="PF00575">
    <property type="entry name" value="S1"/>
    <property type="match status" value="4"/>
</dbReference>
<organism evidence="2 3">
    <name type="scientific">Candidatus Nealsonbacteria bacterium CG_4_10_14_0_8_um_filter_35_10</name>
    <dbReference type="NCBI Taxonomy" id="1974683"/>
    <lineage>
        <taxon>Bacteria</taxon>
        <taxon>Candidatus Nealsoniibacteriota</taxon>
    </lineage>
</organism>
<evidence type="ECO:0000313" key="3">
    <source>
        <dbReference type="Proteomes" id="UP000230055"/>
    </source>
</evidence>